<dbReference type="EMBL" id="JAQQWP010000012">
    <property type="protein sequence ID" value="KAK8092748.1"/>
    <property type="molecule type" value="Genomic_DNA"/>
</dbReference>
<evidence type="ECO:0000313" key="4">
    <source>
        <dbReference type="EMBL" id="KAK8092748.1"/>
    </source>
</evidence>
<dbReference type="InterPro" id="IPR056693">
    <property type="entry name" value="DUF7791"/>
</dbReference>
<dbReference type="PANTHER" id="PTHR10039:SF5">
    <property type="entry name" value="NACHT DOMAIN-CONTAINING PROTEIN"/>
    <property type="match status" value="1"/>
</dbReference>
<dbReference type="AlphaFoldDB" id="A0AAW0QD32"/>
<dbReference type="Pfam" id="PF24883">
    <property type="entry name" value="NPHP3_N"/>
    <property type="match status" value="1"/>
</dbReference>
<dbReference type="Pfam" id="PF25053">
    <property type="entry name" value="DUF7791"/>
    <property type="match status" value="1"/>
</dbReference>
<dbReference type="InterPro" id="IPR056884">
    <property type="entry name" value="NPHP3-like_N"/>
</dbReference>
<name>A0AAW0QD32_9PEZI</name>
<keyword evidence="5" id="KW-1185">Reference proteome</keyword>
<dbReference type="InterPro" id="IPR002110">
    <property type="entry name" value="Ankyrin_rpt"/>
</dbReference>
<dbReference type="InterPro" id="IPR027417">
    <property type="entry name" value="P-loop_NTPase"/>
</dbReference>
<comment type="caution">
    <text evidence="4">The sequence shown here is derived from an EMBL/GenBank/DDBJ whole genome shotgun (WGS) entry which is preliminary data.</text>
</comment>
<feature type="domain" description="Nephrocystin 3-like N-terminal" evidence="2">
    <location>
        <begin position="284"/>
        <end position="456"/>
    </location>
</feature>
<dbReference type="Gene3D" id="3.40.50.300">
    <property type="entry name" value="P-loop containing nucleotide triphosphate hydrolases"/>
    <property type="match status" value="1"/>
</dbReference>
<dbReference type="Proteomes" id="UP001392437">
    <property type="component" value="Unassembled WGS sequence"/>
</dbReference>
<sequence length="999" mass="113223">MDPISAFALACNILQIVDTSAKVLLKAAECYTNGATTETAQLSGNMDVLGSLGTDLQNIQTASATNHLSTAELRLREANERCLQLSGKLGRLLDGLKVNEKSFWQAISRSVKTVRYRDKIAELREGVSDSRSNLNLALLLLMHEKSSGNQEISMRAHTDSENRIITTFDQQSDLLGGEIQKLGRRLEGLSLDHLEDTMQDFRSEHEAQLHRLSERVVEILEQERTATASLETLASPEQSSAAQQKILESLYFPQMEERKENISEVYPGTYSWMFRNDASSLNGKENFMSWLSAPSTERSVFWVSGKPGSGKSALMRFVDQELNTEEGLLPWVGSTHVIKASHFLWKSGMSMQRSFDFLLRSLLYQILDQVPDMAISIVTPSRWRSAMSPDRRPPEWAFSELSQALRSFAKQSACGLLILIDGLDELDDKKGRHEDLVDFIQDLGSFDTAKICVSSRLDNIFRDAFKDCPQLRQQDLTTQDIQIFIRGQFAKQPRLMSMPSQGIHPPIEVLFKRIVAASSGVFLWVCLVVAELLGEARDGASVAELIDIVDRVPKDLEGYFSRIMDSIEAKHRAESSIMFQVALYQEKLFASRLPLRLLDLSFLEERHNDFAIRPGYDLTQCDLSNTGVDLRIDSAFRRVNSRCRGLLEIQYSEGLTEVLLDISHSDKGYPLTSKFLNTWDYCVHFLHRSFHDYLLEPKNMEWLQQRSNGAFDVRLFLCNARLVQLLSFDCRRGQDQAWMAFALADYILTALSVDNLQGSRECTIIAAHIRPVIESLIRLVPKLRPYTRWNLAHEIRDFDPKHDSFMDVAIGLRLLGYLKEYLTQDIVHTKTSRPLLAKALQEKPWRYDERMASHNDVEVVRLLLDRGADPNEEWDGVSVWAGFLKSLLDEDFEPKKSHFCLKIVKLLLEHSADPVLPENWFPWLYLVSLDPGPLDESAHRAMTTGSDMLPGADMGMAVSQILENLPEEFTIHAAQELDDCIRLAKAKAALSFGPTVHQP</sequence>
<accession>A0AAW0QD32</accession>
<organism evidence="4 5">
    <name type="scientific">Apiospora kogelbergensis</name>
    <dbReference type="NCBI Taxonomy" id="1337665"/>
    <lineage>
        <taxon>Eukaryota</taxon>
        <taxon>Fungi</taxon>
        <taxon>Dikarya</taxon>
        <taxon>Ascomycota</taxon>
        <taxon>Pezizomycotina</taxon>
        <taxon>Sordariomycetes</taxon>
        <taxon>Xylariomycetidae</taxon>
        <taxon>Amphisphaeriales</taxon>
        <taxon>Apiosporaceae</taxon>
        <taxon>Apiospora</taxon>
    </lineage>
</organism>
<proteinExistence type="predicted"/>
<dbReference type="SUPFAM" id="SSF52540">
    <property type="entry name" value="P-loop containing nucleoside triphosphate hydrolases"/>
    <property type="match status" value="1"/>
</dbReference>
<feature type="domain" description="DUF7791" evidence="3">
    <location>
        <begin position="566"/>
        <end position="730"/>
    </location>
</feature>
<evidence type="ECO:0000259" key="2">
    <source>
        <dbReference type="Pfam" id="PF24883"/>
    </source>
</evidence>
<dbReference type="PANTHER" id="PTHR10039">
    <property type="entry name" value="AMELOGENIN"/>
    <property type="match status" value="1"/>
</dbReference>
<evidence type="ECO:0000313" key="5">
    <source>
        <dbReference type="Proteomes" id="UP001392437"/>
    </source>
</evidence>
<reference evidence="4 5" key="1">
    <citation type="submission" date="2023-01" db="EMBL/GenBank/DDBJ databases">
        <title>Analysis of 21 Apiospora genomes using comparative genomics revels a genus with tremendous synthesis potential of carbohydrate active enzymes and secondary metabolites.</title>
        <authorList>
            <person name="Sorensen T."/>
        </authorList>
    </citation>
    <scope>NUCLEOTIDE SEQUENCE [LARGE SCALE GENOMIC DNA]</scope>
    <source>
        <strain evidence="4 5">CBS 117206</strain>
    </source>
</reference>
<gene>
    <name evidence="4" type="ORF">PG999_014335</name>
</gene>
<protein>
    <recommendedName>
        <fullName evidence="6">NACHT domain-containing protein</fullName>
    </recommendedName>
</protein>
<keyword evidence="1" id="KW-0677">Repeat</keyword>
<dbReference type="Pfam" id="PF00023">
    <property type="entry name" value="Ank"/>
    <property type="match status" value="1"/>
</dbReference>
<evidence type="ECO:0000259" key="3">
    <source>
        <dbReference type="Pfam" id="PF25053"/>
    </source>
</evidence>
<evidence type="ECO:0008006" key="6">
    <source>
        <dbReference type="Google" id="ProtNLM"/>
    </source>
</evidence>
<evidence type="ECO:0000256" key="1">
    <source>
        <dbReference type="ARBA" id="ARBA00022737"/>
    </source>
</evidence>